<gene>
    <name evidence="3" type="ORF">C5L28_000490</name>
    <name evidence="2" type="ORF">LPKJCM_01743</name>
</gene>
<proteinExistence type="predicted"/>
<dbReference type="Pfam" id="PF06265">
    <property type="entry name" value="YutD-like"/>
    <property type="match status" value="1"/>
</dbReference>
<reference evidence="3 5" key="2">
    <citation type="journal article" date="2019" name="Appl. Microbiol. Biotechnol.">
        <title>Uncovering carbohydrate metabolism through a genotype-phenotype association study of 56 lactic acid bacteria genomes.</title>
        <authorList>
            <person name="Buron-Moles G."/>
            <person name="Chailyan A."/>
            <person name="Dolejs I."/>
            <person name="Forster J."/>
            <person name="Miks M.H."/>
        </authorList>
    </citation>
    <scope>NUCLEOTIDE SEQUENCE [LARGE SCALE GENOMIC DNA]</scope>
    <source>
        <strain evidence="3 5">DSM 10551</strain>
    </source>
</reference>
<comment type="caution">
    <text evidence="2">The sequence shown here is derived from an EMBL/GenBank/DDBJ whole genome shotgun (WGS) entry which is preliminary data.</text>
</comment>
<dbReference type="Proteomes" id="UP000214739">
    <property type="component" value="Unassembled WGS sequence"/>
</dbReference>
<keyword evidence="5" id="KW-1185">Reference proteome</keyword>
<dbReference type="EMBL" id="PUFL01000021">
    <property type="protein sequence ID" value="TDG94240.1"/>
    <property type="molecule type" value="Genomic_DNA"/>
</dbReference>
<feature type="compositionally biased region" description="Basic and acidic residues" evidence="1">
    <location>
        <begin position="171"/>
        <end position="186"/>
    </location>
</feature>
<evidence type="ECO:0000313" key="4">
    <source>
        <dbReference type="Proteomes" id="UP000214739"/>
    </source>
</evidence>
<dbReference type="InterPro" id="IPR009370">
    <property type="entry name" value="YutD-like"/>
</dbReference>
<feature type="compositionally biased region" description="Basic residues" evidence="1">
    <location>
        <begin position="142"/>
        <end position="170"/>
    </location>
</feature>
<dbReference type="InterPro" id="IPR038141">
    <property type="entry name" value="YutD-like_sf"/>
</dbReference>
<name>A0A224VHM3_9LACO</name>
<dbReference type="Proteomes" id="UP000294668">
    <property type="component" value="Unassembled WGS sequence"/>
</dbReference>
<accession>A0A224VHM3</accession>
<evidence type="ECO:0000313" key="2">
    <source>
        <dbReference type="EMBL" id="GAW72613.1"/>
    </source>
</evidence>
<reference evidence="2 4" key="1">
    <citation type="journal article" date="2017" name="Biosci Microbiota Food Health">
        <title>Genomic characterization reconfirms the taxonomic status of Lactobacillus parakefiri.</title>
        <authorList>
            <person name="Tanizawa Y."/>
            <person name="Kobayashi H."/>
            <person name="Kaminuma E."/>
            <person name="Sakamoto M."/>
            <person name="Ohkuma M."/>
            <person name="Nakamura Y."/>
            <person name="Arita M."/>
            <person name="Tohno M."/>
        </authorList>
    </citation>
    <scope>NUCLEOTIDE SEQUENCE [LARGE SCALE GENOMIC DNA]</scope>
    <source>
        <strain evidence="2 4">JCM 8573</strain>
    </source>
</reference>
<feature type="region of interest" description="Disordered" evidence="1">
    <location>
        <begin position="142"/>
        <end position="186"/>
    </location>
</feature>
<dbReference type="Gene3D" id="3.50.4.20">
    <property type="match status" value="1"/>
</dbReference>
<protein>
    <submittedName>
        <fullName evidence="2">Transcriptional regulator</fullName>
    </submittedName>
</protein>
<sequence length="211" mass="24819">MAIILPSTTRLLSERRDTLDRKTLDELVAQQDENRKPLARINRVSETAFLINDHQYELDTNHTDGFDFDEFVRRYNPAFSQYDYIVGDWGYGKLRLRGFFNDDRTETSGPFISALNDYILEDVNFGAAYFVVHNLEARPVIKKSRNTRSNHRSNRSHNSRNRSAHRNHRNHAFEGKKVTAHKPPIEKRHNMVVKAEEKSKKHHFIIRESKN</sequence>
<dbReference type="EMBL" id="BDGB01000079">
    <property type="protein sequence ID" value="GAW72613.1"/>
    <property type="molecule type" value="Genomic_DNA"/>
</dbReference>
<evidence type="ECO:0000313" key="5">
    <source>
        <dbReference type="Proteomes" id="UP000294668"/>
    </source>
</evidence>
<evidence type="ECO:0000256" key="1">
    <source>
        <dbReference type="SAM" id="MobiDB-lite"/>
    </source>
</evidence>
<organism evidence="2 4">
    <name type="scientific">Lentilactobacillus parakefiri</name>
    <dbReference type="NCBI Taxonomy" id="152332"/>
    <lineage>
        <taxon>Bacteria</taxon>
        <taxon>Bacillati</taxon>
        <taxon>Bacillota</taxon>
        <taxon>Bacilli</taxon>
        <taxon>Lactobacillales</taxon>
        <taxon>Lactobacillaceae</taxon>
        <taxon>Lentilactobacillus</taxon>
    </lineage>
</organism>
<evidence type="ECO:0000313" key="3">
    <source>
        <dbReference type="EMBL" id="TDG94240.1"/>
    </source>
</evidence>
<dbReference type="AlphaFoldDB" id="A0A224VHM3"/>
<reference evidence="3" key="3">
    <citation type="submission" date="2019-02" db="EMBL/GenBank/DDBJ databases">
        <authorList>
            <person name="Buron G."/>
            <person name="Chaylann A."/>
            <person name="Dolejs I."/>
            <person name="Forster J."/>
            <person name="Miks M.H."/>
        </authorList>
    </citation>
    <scope>NUCLEOTIDE SEQUENCE</scope>
    <source>
        <strain evidence="3">DSM 10551</strain>
    </source>
</reference>